<keyword evidence="3" id="KW-0418">Kinase</keyword>
<dbReference type="InterPro" id="IPR016064">
    <property type="entry name" value="NAD/diacylglycerol_kinase_sf"/>
</dbReference>
<evidence type="ECO:0000256" key="4">
    <source>
        <dbReference type="ARBA" id="ARBA00022840"/>
    </source>
</evidence>
<dbReference type="AlphaFoldDB" id="A0A8F9TRY4"/>
<dbReference type="PANTHER" id="PTHR12358">
    <property type="entry name" value="SPHINGOSINE KINASE"/>
    <property type="match status" value="1"/>
</dbReference>
<organism evidence="6 7">
    <name type="scientific">Horticoccus luteus</name>
    <dbReference type="NCBI Taxonomy" id="2862869"/>
    <lineage>
        <taxon>Bacteria</taxon>
        <taxon>Pseudomonadati</taxon>
        <taxon>Verrucomicrobiota</taxon>
        <taxon>Opitutia</taxon>
        <taxon>Opitutales</taxon>
        <taxon>Opitutaceae</taxon>
        <taxon>Horticoccus</taxon>
    </lineage>
</organism>
<dbReference type="GO" id="GO:0005524">
    <property type="term" value="F:ATP binding"/>
    <property type="evidence" value="ECO:0007669"/>
    <property type="project" value="UniProtKB-KW"/>
</dbReference>
<sequence length="301" mass="32342">MRVIALLNRSAGTLTGNPHSDPLSPAALTAAFRAAAVDADVRLVAPQAMRDEVAHAAALQPDAVVVGGGDGTLNTAAGVLAGGATPLGVLPLGTLNHFAHDLGLPLEIDDAIRVIARGRVRAIDVGEVNGRVFLNNCSLGAYPAAVQRRDSLRRTRGFGKWRAMVVASLDVFRRVRRLRAQIEIDGAPHSCRTPLLFVSNNHYDGRLFASSLREHLDEGRLWLYVARTHRFFPLLRSAWQALVRGLDAADALDTHSAQQVTIDVGLPKITTGLDGELVTFAAPLRFRIRPHALRVLAPPAS</sequence>
<keyword evidence="7" id="KW-1185">Reference proteome</keyword>
<dbReference type="RefSeq" id="WP_220161208.1">
    <property type="nucleotide sequence ID" value="NZ_CP080507.1"/>
</dbReference>
<proteinExistence type="predicted"/>
<name>A0A8F9TRY4_9BACT</name>
<dbReference type="SMART" id="SM00046">
    <property type="entry name" value="DAGKc"/>
    <property type="match status" value="1"/>
</dbReference>
<evidence type="ECO:0000313" key="7">
    <source>
        <dbReference type="Proteomes" id="UP000825051"/>
    </source>
</evidence>
<dbReference type="Gene3D" id="2.60.200.40">
    <property type="match status" value="1"/>
</dbReference>
<evidence type="ECO:0000256" key="3">
    <source>
        <dbReference type="ARBA" id="ARBA00022777"/>
    </source>
</evidence>
<dbReference type="KEGG" id="ole:K0B96_12385"/>
<feature type="domain" description="DAGKc" evidence="5">
    <location>
        <begin position="1"/>
        <end position="132"/>
    </location>
</feature>
<dbReference type="PANTHER" id="PTHR12358:SF54">
    <property type="entry name" value="SPHINGOSINE KINASE RELATED PROTEIN"/>
    <property type="match status" value="1"/>
</dbReference>
<dbReference type="InterPro" id="IPR050187">
    <property type="entry name" value="Lipid_Phosphate_FormReg"/>
</dbReference>
<evidence type="ECO:0000259" key="5">
    <source>
        <dbReference type="PROSITE" id="PS50146"/>
    </source>
</evidence>
<dbReference type="InterPro" id="IPR017438">
    <property type="entry name" value="ATP-NAD_kinase_N"/>
</dbReference>
<dbReference type="Proteomes" id="UP000825051">
    <property type="component" value="Chromosome"/>
</dbReference>
<reference evidence="6" key="1">
    <citation type="submission" date="2021-08" db="EMBL/GenBank/DDBJ databases">
        <title>Genome of a novel bacterium of the phylum Verrucomicrobia, Oleiharenicola sp. KSB-15.</title>
        <authorList>
            <person name="Chung J.-H."/>
            <person name="Ahn J.-H."/>
            <person name="Yoon Y."/>
            <person name="Kim D.-Y."/>
            <person name="An S.-H."/>
            <person name="Park I."/>
            <person name="Yeon J."/>
        </authorList>
    </citation>
    <scope>NUCLEOTIDE SEQUENCE</scope>
    <source>
        <strain evidence="6">KSB-15</strain>
    </source>
</reference>
<dbReference type="EMBL" id="CP080507">
    <property type="protein sequence ID" value="QYM78104.1"/>
    <property type="molecule type" value="Genomic_DNA"/>
</dbReference>
<dbReference type="Gene3D" id="3.40.50.10330">
    <property type="entry name" value="Probable inorganic polyphosphate/atp-NAD kinase, domain 1"/>
    <property type="match status" value="1"/>
</dbReference>
<dbReference type="Pfam" id="PF00781">
    <property type="entry name" value="DAGK_cat"/>
    <property type="match status" value="1"/>
</dbReference>
<keyword evidence="2" id="KW-0547">Nucleotide-binding</keyword>
<protein>
    <recommendedName>
        <fullName evidence="5">DAGKc domain-containing protein</fullName>
    </recommendedName>
</protein>
<keyword evidence="1" id="KW-0808">Transferase</keyword>
<dbReference type="PROSITE" id="PS50146">
    <property type="entry name" value="DAGK"/>
    <property type="match status" value="1"/>
</dbReference>
<dbReference type="InterPro" id="IPR045540">
    <property type="entry name" value="YegS/DAGK_C"/>
</dbReference>
<keyword evidence="4" id="KW-0067">ATP-binding</keyword>
<accession>A0A8F9TRY4</accession>
<dbReference type="InterPro" id="IPR001206">
    <property type="entry name" value="Diacylglycerol_kinase_cat_dom"/>
</dbReference>
<evidence type="ECO:0000256" key="1">
    <source>
        <dbReference type="ARBA" id="ARBA00022679"/>
    </source>
</evidence>
<gene>
    <name evidence="6" type="ORF">K0B96_12385</name>
</gene>
<evidence type="ECO:0000313" key="6">
    <source>
        <dbReference type="EMBL" id="QYM78104.1"/>
    </source>
</evidence>
<dbReference type="Pfam" id="PF19279">
    <property type="entry name" value="YegS_C"/>
    <property type="match status" value="1"/>
</dbReference>
<evidence type="ECO:0000256" key="2">
    <source>
        <dbReference type="ARBA" id="ARBA00022741"/>
    </source>
</evidence>
<dbReference type="GO" id="GO:0016301">
    <property type="term" value="F:kinase activity"/>
    <property type="evidence" value="ECO:0007669"/>
    <property type="project" value="UniProtKB-KW"/>
</dbReference>
<dbReference type="SUPFAM" id="SSF111331">
    <property type="entry name" value="NAD kinase/diacylglycerol kinase-like"/>
    <property type="match status" value="1"/>
</dbReference>